<evidence type="ECO:0000259" key="3">
    <source>
        <dbReference type="Pfam" id="PF00465"/>
    </source>
</evidence>
<dbReference type="InterPro" id="IPR001670">
    <property type="entry name" value="ADH_Fe/GldA"/>
</dbReference>
<dbReference type="RefSeq" id="WP_174406885.1">
    <property type="nucleotide sequence ID" value="NZ_BLVO01000016.1"/>
</dbReference>
<name>A0A7J0BNH6_9BACT</name>
<dbReference type="SUPFAM" id="SSF56796">
    <property type="entry name" value="Dehydroquinate synthase-like"/>
    <property type="match status" value="1"/>
</dbReference>
<dbReference type="PROSITE" id="PS00060">
    <property type="entry name" value="ADH_IRON_2"/>
    <property type="match status" value="1"/>
</dbReference>
<dbReference type="PANTHER" id="PTHR43633:SF1">
    <property type="entry name" value="ALCOHOL DEHYDROGENASE YQHD"/>
    <property type="match status" value="1"/>
</dbReference>
<dbReference type="InterPro" id="IPR044731">
    <property type="entry name" value="BDH-like"/>
</dbReference>
<dbReference type="EMBL" id="BLVO01000016">
    <property type="protein sequence ID" value="GFM35273.1"/>
    <property type="molecule type" value="Genomic_DNA"/>
</dbReference>
<keyword evidence="6" id="KW-1185">Reference proteome</keyword>
<dbReference type="Pfam" id="PF25137">
    <property type="entry name" value="ADH_Fe_C"/>
    <property type="match status" value="1"/>
</dbReference>
<dbReference type="AlphaFoldDB" id="A0A7J0BNH6"/>
<keyword evidence="2" id="KW-0560">Oxidoreductase</keyword>
<dbReference type="Proteomes" id="UP000503840">
    <property type="component" value="Unassembled WGS sequence"/>
</dbReference>
<reference evidence="5 6" key="1">
    <citation type="submission" date="2020-05" db="EMBL/GenBank/DDBJ databases">
        <title>Draft genome sequence of Desulfovibrio sp. strain HN2T.</title>
        <authorList>
            <person name="Ueno A."/>
            <person name="Tamazawa S."/>
            <person name="Tamamura S."/>
            <person name="Murakami T."/>
            <person name="Kiyama T."/>
            <person name="Inomata H."/>
            <person name="Amano Y."/>
            <person name="Miyakawa K."/>
            <person name="Tamaki H."/>
            <person name="Naganuma T."/>
            <person name="Kaneko K."/>
        </authorList>
    </citation>
    <scope>NUCLEOTIDE SEQUENCE [LARGE SCALE GENOMIC DNA]</scope>
    <source>
        <strain evidence="5 6">HN2</strain>
    </source>
</reference>
<dbReference type="GO" id="GO:1990002">
    <property type="term" value="F:methylglyoxal reductase (NADPH) (acetol producing) activity"/>
    <property type="evidence" value="ECO:0007669"/>
    <property type="project" value="TreeGrafter"/>
</dbReference>
<evidence type="ECO:0000313" key="5">
    <source>
        <dbReference type="EMBL" id="GFM35273.1"/>
    </source>
</evidence>
<dbReference type="PANTHER" id="PTHR43633">
    <property type="entry name" value="ALCOHOL DEHYDROGENASE YQHD"/>
    <property type="match status" value="1"/>
</dbReference>
<proteinExistence type="inferred from homology"/>
<dbReference type="GO" id="GO:1990362">
    <property type="term" value="F:butanol dehydrogenase (NAD+) activity"/>
    <property type="evidence" value="ECO:0007669"/>
    <property type="project" value="InterPro"/>
</dbReference>
<evidence type="ECO:0000259" key="4">
    <source>
        <dbReference type="Pfam" id="PF25137"/>
    </source>
</evidence>
<dbReference type="GO" id="GO:0008106">
    <property type="term" value="F:alcohol dehydrogenase (NADP+) activity"/>
    <property type="evidence" value="ECO:0007669"/>
    <property type="project" value="TreeGrafter"/>
</dbReference>
<gene>
    <name evidence="5" type="ORF">DSM101010T_36380</name>
</gene>
<dbReference type="Gene3D" id="1.20.1090.10">
    <property type="entry name" value="Dehydroquinate synthase-like - alpha domain"/>
    <property type="match status" value="1"/>
</dbReference>
<protein>
    <submittedName>
        <fullName evidence="5">Aldehyde reductase</fullName>
    </submittedName>
</protein>
<dbReference type="GO" id="GO:0046872">
    <property type="term" value="F:metal ion binding"/>
    <property type="evidence" value="ECO:0007669"/>
    <property type="project" value="InterPro"/>
</dbReference>
<sequence length="383" mass="41218">MNNFIYQNTTRIIFGEGQIKGIADAIPANAKVLVTYGGGSIKKNGVYDQVAAALAAHTWSEFGGIEPNPQYDTLMKAVARIREEGFDFLLAVGGGSVLDGTKFIAAAVPYTKGDPWNILANFESVSQALPIGCVLTLPATGSESNGGAVVSRGSDKLFFVSEPVRPKFAVLDPATTLSLSPRQVANGVVDAFVHTMEQYLTYPVNAKVQDRFAEGLLLTLIEEGPKALATPENLAVRANIMWTATLALNDLIGCGVPQDWTTHMIGHELTGHFGLDHGRTLSIVLPAVMRYRRTQKEGKLLQYAERVFGITEGTAEERIDKAIAVTIDFFRTMQVPVSLTDAGLDAAAIDKAVQSLAEHNRTGMGERGDITPEDCRAILKLAL</sequence>
<evidence type="ECO:0000256" key="2">
    <source>
        <dbReference type="ARBA" id="ARBA00023002"/>
    </source>
</evidence>
<dbReference type="CDD" id="cd08187">
    <property type="entry name" value="BDH"/>
    <property type="match status" value="1"/>
</dbReference>
<dbReference type="Gene3D" id="3.40.50.1970">
    <property type="match status" value="1"/>
</dbReference>
<evidence type="ECO:0000256" key="1">
    <source>
        <dbReference type="ARBA" id="ARBA00007358"/>
    </source>
</evidence>
<dbReference type="GO" id="GO:0005829">
    <property type="term" value="C:cytosol"/>
    <property type="evidence" value="ECO:0007669"/>
    <property type="project" value="TreeGrafter"/>
</dbReference>
<evidence type="ECO:0000313" key="6">
    <source>
        <dbReference type="Proteomes" id="UP000503840"/>
    </source>
</evidence>
<dbReference type="FunFam" id="3.40.50.1970:FF:000003">
    <property type="entry name" value="Alcohol dehydrogenase, iron-containing"/>
    <property type="match status" value="1"/>
</dbReference>
<dbReference type="InterPro" id="IPR018211">
    <property type="entry name" value="ADH_Fe_CS"/>
</dbReference>
<dbReference type="InterPro" id="IPR056798">
    <property type="entry name" value="ADH_Fe_C"/>
</dbReference>
<comment type="caution">
    <text evidence="5">The sequence shown here is derived from an EMBL/GenBank/DDBJ whole genome shotgun (WGS) entry which is preliminary data.</text>
</comment>
<organism evidence="5 6">
    <name type="scientific">Desulfovibrio subterraneus</name>
    <dbReference type="NCBI Taxonomy" id="2718620"/>
    <lineage>
        <taxon>Bacteria</taxon>
        <taxon>Pseudomonadati</taxon>
        <taxon>Thermodesulfobacteriota</taxon>
        <taxon>Desulfovibrionia</taxon>
        <taxon>Desulfovibrionales</taxon>
        <taxon>Desulfovibrionaceae</taxon>
        <taxon>Desulfovibrio</taxon>
    </lineage>
</organism>
<dbReference type="Pfam" id="PF00465">
    <property type="entry name" value="Fe-ADH"/>
    <property type="match status" value="1"/>
</dbReference>
<accession>A0A7J0BNH6</accession>
<comment type="similarity">
    <text evidence="1">Belongs to the iron-containing alcohol dehydrogenase family.</text>
</comment>
<feature type="domain" description="Alcohol dehydrogenase iron-type/glycerol dehydrogenase GldA" evidence="3">
    <location>
        <begin position="10"/>
        <end position="173"/>
    </location>
</feature>
<feature type="domain" description="Fe-containing alcohol dehydrogenase-like C-terminal" evidence="4">
    <location>
        <begin position="185"/>
        <end position="382"/>
    </location>
</feature>